<accession>A0A1I2PJJ6</accession>
<name>A0A1I2PJJ6_9EURY</name>
<organism evidence="1 2">
    <name type="scientific">Halopelagius inordinatus</name>
    <dbReference type="NCBI Taxonomy" id="553467"/>
    <lineage>
        <taxon>Archaea</taxon>
        <taxon>Methanobacteriati</taxon>
        <taxon>Methanobacteriota</taxon>
        <taxon>Stenosarchaea group</taxon>
        <taxon>Halobacteria</taxon>
        <taxon>Halobacteriales</taxon>
        <taxon>Haloferacaceae</taxon>
    </lineage>
</organism>
<dbReference type="STRING" id="553467.SAMN04488063_1602"/>
<evidence type="ECO:0000313" key="2">
    <source>
        <dbReference type="Proteomes" id="UP000198876"/>
    </source>
</evidence>
<gene>
    <name evidence="1" type="ORF">SAMN04488063_1602</name>
</gene>
<dbReference type="EMBL" id="FOOQ01000001">
    <property type="protein sequence ID" value="SFG15740.1"/>
    <property type="molecule type" value="Genomic_DNA"/>
</dbReference>
<proteinExistence type="predicted"/>
<dbReference type="Proteomes" id="UP000198876">
    <property type="component" value="Unassembled WGS sequence"/>
</dbReference>
<evidence type="ECO:0000313" key="1">
    <source>
        <dbReference type="EMBL" id="SFG15740.1"/>
    </source>
</evidence>
<reference evidence="2" key="1">
    <citation type="submission" date="2016-10" db="EMBL/GenBank/DDBJ databases">
        <authorList>
            <person name="Varghese N."/>
            <person name="Submissions S."/>
        </authorList>
    </citation>
    <scope>NUCLEOTIDE SEQUENCE [LARGE SCALE GENOMIC DNA]</scope>
    <source>
        <strain evidence="2">CGMCC 1.7739</strain>
    </source>
</reference>
<dbReference type="AlphaFoldDB" id="A0A1I2PJJ6"/>
<sequence length="55" mass="5684">MTESPQTGGEPQTFGRCAECGEVYPVQRAENGLRPVGTGGACACGCDDFESVEEG</sequence>
<keyword evidence="2" id="KW-1185">Reference proteome</keyword>
<protein>
    <submittedName>
        <fullName evidence="1">Uncharacterized protein</fullName>
    </submittedName>
</protein>